<sequence length="329" mass="36177">AIALKFPAPPRRRNVTVPTNELLLCPSPLLPRNSAKKRRNPLPRRPPPPPRPGTSAAPPPAPAMEFLPDGAHVRLRNRMHGAYLHADEDGVGVSLSPRRASLNTAWRVHRVRRGGDDYVLLHSAAYGRYLALSPQRVSLVYAGHAAVQGAYDAPEQVDVLWEAVRVADAAADVLMLHVSNRLLRAAPWNPALPSPVYVDIDNAGTVMQWVIEAIPLRQAPPALQGPTELPRGVVLWRTIVYMKADSQGKVDPLSRRTYGFSGRSLFHLTGDLANQLRLQFRSITLCVRAGSQGRLTPLVIDLPADERTMEVVVFTNGSLCNTCYLFPFS</sequence>
<dbReference type="InParanoid" id="K3Y331"/>
<feature type="domain" description="DUF569" evidence="3">
    <location>
        <begin position="237"/>
        <end position="314"/>
    </location>
</feature>
<dbReference type="STRING" id="4555.K3Y331"/>
<evidence type="ECO:0000259" key="3">
    <source>
        <dbReference type="Pfam" id="PF22932"/>
    </source>
</evidence>
<dbReference type="eggNOG" id="ENOG502R463">
    <property type="taxonomic scope" value="Eukaryota"/>
</dbReference>
<dbReference type="Pfam" id="PF04601">
    <property type="entry name" value="DUF569"/>
    <property type="match status" value="1"/>
</dbReference>
<dbReference type="InterPro" id="IPR007679">
    <property type="entry name" value="DUF569"/>
</dbReference>
<organism evidence="4 5">
    <name type="scientific">Setaria italica</name>
    <name type="common">Foxtail millet</name>
    <name type="synonym">Panicum italicum</name>
    <dbReference type="NCBI Taxonomy" id="4555"/>
    <lineage>
        <taxon>Eukaryota</taxon>
        <taxon>Viridiplantae</taxon>
        <taxon>Streptophyta</taxon>
        <taxon>Embryophyta</taxon>
        <taxon>Tracheophyta</taxon>
        <taxon>Spermatophyta</taxon>
        <taxon>Magnoliopsida</taxon>
        <taxon>Liliopsida</taxon>
        <taxon>Poales</taxon>
        <taxon>Poaceae</taxon>
        <taxon>PACMAD clade</taxon>
        <taxon>Panicoideae</taxon>
        <taxon>Panicodae</taxon>
        <taxon>Paniceae</taxon>
        <taxon>Cenchrinae</taxon>
        <taxon>Setaria</taxon>
    </lineage>
</organism>
<evidence type="ECO:0000313" key="4">
    <source>
        <dbReference type="EnsemblPlants" id="KQL09655"/>
    </source>
</evidence>
<dbReference type="Proteomes" id="UP000004995">
    <property type="component" value="Unassembled WGS sequence"/>
</dbReference>
<dbReference type="InterPro" id="IPR008999">
    <property type="entry name" value="Actin-crosslinking"/>
</dbReference>
<dbReference type="EnsemblPlants" id="KQL09655">
    <property type="protein sequence ID" value="KQL09655"/>
    <property type="gene ID" value="SETIT_008616mg"/>
</dbReference>
<evidence type="ECO:0000256" key="1">
    <source>
        <dbReference type="SAM" id="MobiDB-lite"/>
    </source>
</evidence>
<evidence type="ECO:0000313" key="5">
    <source>
        <dbReference type="Proteomes" id="UP000004995"/>
    </source>
</evidence>
<reference evidence="4" key="2">
    <citation type="submission" date="2018-08" db="UniProtKB">
        <authorList>
            <consortium name="EnsemblPlants"/>
        </authorList>
    </citation>
    <scope>IDENTIFICATION</scope>
    <source>
        <strain evidence="4">Yugu1</strain>
    </source>
</reference>
<dbReference type="Pfam" id="PF22932">
    <property type="entry name" value="Ubiq_DUF_assoc"/>
    <property type="match status" value="1"/>
</dbReference>
<dbReference type="PANTHER" id="PTHR31205">
    <property type="entry name" value="ACTIN CROSS-LINKING PROTEIN (DUF569)"/>
    <property type="match status" value="1"/>
</dbReference>
<name>K3Y331_SETIT</name>
<proteinExistence type="predicted"/>
<feature type="domain" description="DUF569" evidence="2">
    <location>
        <begin position="64"/>
        <end position="211"/>
    </location>
</feature>
<dbReference type="SUPFAM" id="SSF50405">
    <property type="entry name" value="Actin-crosslinking proteins"/>
    <property type="match status" value="1"/>
</dbReference>
<protein>
    <submittedName>
        <fullName evidence="4">Uncharacterized protein</fullName>
    </submittedName>
</protein>
<dbReference type="AlphaFoldDB" id="K3Y331"/>
<dbReference type="EMBL" id="AGNK02002248">
    <property type="status" value="NOT_ANNOTATED_CDS"/>
    <property type="molecule type" value="Genomic_DNA"/>
</dbReference>
<feature type="compositionally biased region" description="Pro residues" evidence="1">
    <location>
        <begin position="43"/>
        <end position="62"/>
    </location>
</feature>
<dbReference type="FunCoup" id="K3Y331">
    <property type="interactions" value="409"/>
</dbReference>
<keyword evidence="5" id="KW-1185">Reference proteome</keyword>
<feature type="region of interest" description="Disordered" evidence="1">
    <location>
        <begin position="1"/>
        <end position="65"/>
    </location>
</feature>
<dbReference type="PANTHER" id="PTHR31205:SF26">
    <property type="entry name" value="DUF569 DOMAIN-CONTAINING PROTEIN"/>
    <property type="match status" value="1"/>
</dbReference>
<accession>K3Y331</accession>
<dbReference type="Gramene" id="KQL09655">
    <property type="protein sequence ID" value="KQL09655"/>
    <property type="gene ID" value="SETIT_008616mg"/>
</dbReference>
<dbReference type="OMA" id="PSNQQAM"/>
<reference evidence="5" key="1">
    <citation type="journal article" date="2012" name="Nat. Biotechnol.">
        <title>Reference genome sequence of the model plant Setaria.</title>
        <authorList>
            <person name="Bennetzen J.L."/>
            <person name="Schmutz J."/>
            <person name="Wang H."/>
            <person name="Percifield R."/>
            <person name="Hawkins J."/>
            <person name="Pontaroli A.C."/>
            <person name="Estep M."/>
            <person name="Feng L."/>
            <person name="Vaughn J.N."/>
            <person name="Grimwood J."/>
            <person name="Jenkins J."/>
            <person name="Barry K."/>
            <person name="Lindquist E."/>
            <person name="Hellsten U."/>
            <person name="Deshpande S."/>
            <person name="Wang X."/>
            <person name="Wu X."/>
            <person name="Mitros T."/>
            <person name="Triplett J."/>
            <person name="Yang X."/>
            <person name="Ye C.Y."/>
            <person name="Mauro-Herrera M."/>
            <person name="Wang L."/>
            <person name="Li P."/>
            <person name="Sharma M."/>
            <person name="Sharma R."/>
            <person name="Ronald P.C."/>
            <person name="Panaud O."/>
            <person name="Kellogg E.A."/>
            <person name="Brutnell T.P."/>
            <person name="Doust A.N."/>
            <person name="Tuskan G.A."/>
            <person name="Rokhsar D."/>
            <person name="Devos K.M."/>
        </authorList>
    </citation>
    <scope>NUCLEOTIDE SEQUENCE [LARGE SCALE GENOMIC DNA]</scope>
    <source>
        <strain evidence="5">cv. Yugu1</strain>
    </source>
</reference>
<dbReference type="InterPro" id="IPR054726">
    <property type="entry name" value="Ubiq_DUF569-assoc"/>
</dbReference>
<dbReference type="CDD" id="cd23340">
    <property type="entry name" value="beta-trefoil_FSCN_ACP-like"/>
    <property type="match status" value="1"/>
</dbReference>
<evidence type="ECO:0000259" key="2">
    <source>
        <dbReference type="Pfam" id="PF04601"/>
    </source>
</evidence>
<dbReference type="HOGENOM" id="CLU_046057_1_0_1"/>